<dbReference type="Proteomes" id="UP000319671">
    <property type="component" value="Unassembled WGS sequence"/>
</dbReference>
<protein>
    <submittedName>
        <fullName evidence="1">Uncharacterized protein</fullName>
    </submittedName>
</protein>
<proteinExistence type="predicted"/>
<dbReference type="AlphaFoldDB" id="A0A561DGK8"/>
<evidence type="ECO:0000313" key="1">
    <source>
        <dbReference type="EMBL" id="TWE02478.1"/>
    </source>
</evidence>
<sequence length="35" mass="3893">MMLNRSVYSSAATAGTSMTTLYLNNTHSTRLEWIA</sequence>
<name>A0A561DGK8_9BACI</name>
<reference evidence="1 2" key="1">
    <citation type="submission" date="2019-06" db="EMBL/GenBank/DDBJ databases">
        <title>Sorghum-associated microbial communities from plants grown in Nebraska, USA.</title>
        <authorList>
            <person name="Schachtman D."/>
        </authorList>
    </citation>
    <scope>NUCLEOTIDE SEQUENCE [LARGE SCALE GENOMIC DNA]</scope>
    <source>
        <strain evidence="1 2">2482</strain>
    </source>
</reference>
<organism evidence="1 2">
    <name type="scientific">Neobacillus bataviensis</name>
    <dbReference type="NCBI Taxonomy" id="220685"/>
    <lineage>
        <taxon>Bacteria</taxon>
        <taxon>Bacillati</taxon>
        <taxon>Bacillota</taxon>
        <taxon>Bacilli</taxon>
        <taxon>Bacillales</taxon>
        <taxon>Bacillaceae</taxon>
        <taxon>Neobacillus</taxon>
    </lineage>
</organism>
<keyword evidence="2" id="KW-1185">Reference proteome</keyword>
<dbReference type="EMBL" id="VIVN01000004">
    <property type="protein sequence ID" value="TWE02478.1"/>
    <property type="molecule type" value="Genomic_DNA"/>
</dbReference>
<accession>A0A561DGK8</accession>
<evidence type="ECO:0000313" key="2">
    <source>
        <dbReference type="Proteomes" id="UP000319671"/>
    </source>
</evidence>
<gene>
    <name evidence="1" type="ORF">FB550_10418</name>
</gene>
<comment type="caution">
    <text evidence="1">The sequence shown here is derived from an EMBL/GenBank/DDBJ whole genome shotgun (WGS) entry which is preliminary data.</text>
</comment>